<evidence type="ECO:0000313" key="10">
    <source>
        <dbReference type="WBParaSite" id="SMUV_0000903101-mRNA-1"/>
    </source>
</evidence>
<dbReference type="AlphaFoldDB" id="A0A0N5AVV3"/>
<keyword evidence="4" id="KW-0460">Magnesium</keyword>
<accession>A0A0N5AVV3</accession>
<evidence type="ECO:0000256" key="4">
    <source>
        <dbReference type="ARBA" id="ARBA00022842"/>
    </source>
</evidence>
<evidence type="ECO:0000256" key="3">
    <source>
        <dbReference type="ARBA" id="ARBA00022723"/>
    </source>
</evidence>
<dbReference type="GO" id="GO:0045332">
    <property type="term" value="P:phospholipid translocation"/>
    <property type="evidence" value="ECO:0007669"/>
    <property type="project" value="TreeGrafter"/>
</dbReference>
<evidence type="ECO:0000256" key="7">
    <source>
        <dbReference type="SAM" id="Phobius"/>
    </source>
</evidence>
<feature type="domain" description="P-type ATPase C-terminal" evidence="8">
    <location>
        <begin position="140"/>
        <end position="250"/>
    </location>
</feature>
<dbReference type="PANTHER" id="PTHR24092">
    <property type="entry name" value="PROBABLE PHOSPHOLIPID-TRANSPORTING ATPASE"/>
    <property type="match status" value="1"/>
</dbReference>
<dbReference type="Gene3D" id="3.40.50.1000">
    <property type="entry name" value="HAD superfamily/HAD-like"/>
    <property type="match status" value="1"/>
</dbReference>
<reference evidence="10" key="1">
    <citation type="submission" date="2017-02" db="UniProtKB">
        <authorList>
            <consortium name="WormBaseParasite"/>
        </authorList>
    </citation>
    <scope>IDENTIFICATION</scope>
</reference>
<keyword evidence="5 7" id="KW-1133">Transmembrane helix</keyword>
<dbReference type="GO" id="GO:0016887">
    <property type="term" value="F:ATP hydrolysis activity"/>
    <property type="evidence" value="ECO:0007669"/>
    <property type="project" value="InterPro"/>
</dbReference>
<evidence type="ECO:0000256" key="6">
    <source>
        <dbReference type="ARBA" id="ARBA00023136"/>
    </source>
</evidence>
<evidence type="ECO:0000259" key="8">
    <source>
        <dbReference type="Pfam" id="PF16212"/>
    </source>
</evidence>
<dbReference type="PANTHER" id="PTHR24092:SF150">
    <property type="entry name" value="PHOSPHOLIPID-TRANSPORTING ATPASE"/>
    <property type="match status" value="1"/>
</dbReference>
<evidence type="ECO:0000313" key="9">
    <source>
        <dbReference type="Proteomes" id="UP000046393"/>
    </source>
</evidence>
<dbReference type="SUPFAM" id="SSF56784">
    <property type="entry name" value="HAD-like"/>
    <property type="match status" value="1"/>
</dbReference>
<comment type="subcellular location">
    <subcellularLocation>
        <location evidence="1">Membrane</location>
        <topology evidence="1">Multi-pass membrane protein</topology>
    </subcellularLocation>
</comment>
<evidence type="ECO:0000256" key="2">
    <source>
        <dbReference type="ARBA" id="ARBA00022692"/>
    </source>
</evidence>
<organism evidence="9 10">
    <name type="scientific">Syphacia muris</name>
    <dbReference type="NCBI Taxonomy" id="451379"/>
    <lineage>
        <taxon>Eukaryota</taxon>
        <taxon>Metazoa</taxon>
        <taxon>Ecdysozoa</taxon>
        <taxon>Nematoda</taxon>
        <taxon>Chromadorea</taxon>
        <taxon>Rhabditida</taxon>
        <taxon>Spirurina</taxon>
        <taxon>Oxyuridomorpha</taxon>
        <taxon>Oxyuroidea</taxon>
        <taxon>Oxyuridae</taxon>
        <taxon>Syphacia</taxon>
    </lineage>
</organism>
<feature type="transmembrane region" description="Helical" evidence="7">
    <location>
        <begin position="171"/>
        <end position="192"/>
    </location>
</feature>
<dbReference type="NCBIfam" id="TIGR01494">
    <property type="entry name" value="ATPase_P-type"/>
    <property type="match status" value="1"/>
</dbReference>
<keyword evidence="3" id="KW-0479">Metal-binding</keyword>
<dbReference type="GO" id="GO:0140326">
    <property type="term" value="F:ATPase-coupled intramembrane lipid transporter activity"/>
    <property type="evidence" value="ECO:0007669"/>
    <property type="project" value="TreeGrafter"/>
</dbReference>
<keyword evidence="2 7" id="KW-0812">Transmembrane</keyword>
<dbReference type="InterPro" id="IPR001757">
    <property type="entry name" value="P_typ_ATPase"/>
</dbReference>
<proteinExistence type="predicted"/>
<dbReference type="GO" id="GO:0005802">
    <property type="term" value="C:trans-Golgi network"/>
    <property type="evidence" value="ECO:0007669"/>
    <property type="project" value="TreeGrafter"/>
</dbReference>
<feature type="transmembrane region" description="Helical" evidence="7">
    <location>
        <begin position="204"/>
        <end position="224"/>
    </location>
</feature>
<evidence type="ECO:0000256" key="1">
    <source>
        <dbReference type="ARBA" id="ARBA00004141"/>
    </source>
</evidence>
<dbReference type="GO" id="GO:0046872">
    <property type="term" value="F:metal ion binding"/>
    <property type="evidence" value="ECO:0007669"/>
    <property type="project" value="UniProtKB-KW"/>
</dbReference>
<keyword evidence="9" id="KW-1185">Reference proteome</keyword>
<dbReference type="InterPro" id="IPR023214">
    <property type="entry name" value="HAD_sf"/>
</dbReference>
<dbReference type="InterPro" id="IPR036412">
    <property type="entry name" value="HAD-like_sf"/>
</dbReference>
<keyword evidence="6 7" id="KW-0472">Membrane</keyword>
<sequence>MLTGDKRETAINIGYASNLCAQGTKELLLDGRTYEETFDKLKSLNSVSQLQKNLLIVDGTALYHALSGECREKFLSLSRRCHAVICCRMSPLQKAEVVKVARGNNENVVLAVGDGANDVAMIRMANVGVGISGEEGLQAATSSDYSIAQFRFLKRLIFVHGVWNLERSVKVILYSFYKNICLYLIELWFAFYSAFSGETVFERWTIALFNVVFTAFPPIVLGLFDRPLSDVALSSNAQKYTSVRKNAFGNSVGNFNLFLTFFFLTTQVSSPLT</sequence>
<evidence type="ECO:0000256" key="5">
    <source>
        <dbReference type="ARBA" id="ARBA00022989"/>
    </source>
</evidence>
<dbReference type="GO" id="GO:0005524">
    <property type="term" value="F:ATP binding"/>
    <property type="evidence" value="ECO:0007669"/>
    <property type="project" value="InterPro"/>
</dbReference>
<dbReference type="InterPro" id="IPR023298">
    <property type="entry name" value="ATPase_P-typ_TM_dom_sf"/>
</dbReference>
<dbReference type="GO" id="GO:0005886">
    <property type="term" value="C:plasma membrane"/>
    <property type="evidence" value="ECO:0007669"/>
    <property type="project" value="TreeGrafter"/>
</dbReference>
<dbReference type="STRING" id="451379.A0A0N5AVV3"/>
<name>A0A0N5AVV3_9BILA</name>
<protein>
    <submittedName>
        <fullName evidence="10">PhoLip_ATPase_C domain-containing protein</fullName>
    </submittedName>
</protein>
<dbReference type="Proteomes" id="UP000046393">
    <property type="component" value="Unplaced"/>
</dbReference>
<dbReference type="InterPro" id="IPR032630">
    <property type="entry name" value="P_typ_ATPase_c"/>
</dbReference>
<dbReference type="Pfam" id="PF16212">
    <property type="entry name" value="PhoLip_ATPase_C"/>
    <property type="match status" value="1"/>
</dbReference>
<dbReference type="SUPFAM" id="SSF81665">
    <property type="entry name" value="Calcium ATPase, transmembrane domain M"/>
    <property type="match status" value="1"/>
</dbReference>
<dbReference type="WBParaSite" id="SMUV_0000903101-mRNA-1">
    <property type="protein sequence ID" value="SMUV_0000903101-mRNA-1"/>
    <property type="gene ID" value="SMUV_0000903101"/>
</dbReference>